<gene>
    <name evidence="2" type="ORF">O181_010636</name>
</gene>
<reference evidence="2" key="1">
    <citation type="submission" date="2021-03" db="EMBL/GenBank/DDBJ databases">
        <title>Draft genome sequence of rust myrtle Austropuccinia psidii MF-1, a brazilian biotype.</title>
        <authorList>
            <person name="Quecine M.C."/>
            <person name="Pachon D.M.R."/>
            <person name="Bonatelli M.L."/>
            <person name="Correr F.H."/>
            <person name="Franceschini L.M."/>
            <person name="Leite T.F."/>
            <person name="Margarido G.R.A."/>
            <person name="Almeida C.A."/>
            <person name="Ferrarezi J.A."/>
            <person name="Labate C.A."/>
        </authorList>
    </citation>
    <scope>NUCLEOTIDE SEQUENCE</scope>
    <source>
        <strain evidence="2">MF-1</strain>
    </source>
</reference>
<protein>
    <submittedName>
        <fullName evidence="2">Uncharacterized protein</fullName>
    </submittedName>
</protein>
<accession>A0A9Q3GKL4</accession>
<feature type="region of interest" description="Disordered" evidence="1">
    <location>
        <begin position="60"/>
        <end position="83"/>
    </location>
</feature>
<name>A0A9Q3GKL4_9BASI</name>
<evidence type="ECO:0000256" key="1">
    <source>
        <dbReference type="SAM" id="MobiDB-lite"/>
    </source>
</evidence>
<keyword evidence="3" id="KW-1185">Reference proteome</keyword>
<dbReference type="EMBL" id="AVOT02002601">
    <property type="protein sequence ID" value="MBW0470921.1"/>
    <property type="molecule type" value="Genomic_DNA"/>
</dbReference>
<evidence type="ECO:0000313" key="2">
    <source>
        <dbReference type="EMBL" id="MBW0470921.1"/>
    </source>
</evidence>
<evidence type="ECO:0000313" key="3">
    <source>
        <dbReference type="Proteomes" id="UP000765509"/>
    </source>
</evidence>
<dbReference type="Proteomes" id="UP000765509">
    <property type="component" value="Unassembled WGS sequence"/>
</dbReference>
<proteinExistence type="predicted"/>
<sequence length="83" mass="9507">MDQQSTCELPPLSDNIVEGQYSEESQEENQKVQIQIAMKQMQELLLTKIKKKGMRIEQTSYTPAASPSEPTLPRHVRTEYSPI</sequence>
<dbReference type="AlphaFoldDB" id="A0A9Q3GKL4"/>
<organism evidence="2 3">
    <name type="scientific">Austropuccinia psidii MF-1</name>
    <dbReference type="NCBI Taxonomy" id="1389203"/>
    <lineage>
        <taxon>Eukaryota</taxon>
        <taxon>Fungi</taxon>
        <taxon>Dikarya</taxon>
        <taxon>Basidiomycota</taxon>
        <taxon>Pucciniomycotina</taxon>
        <taxon>Pucciniomycetes</taxon>
        <taxon>Pucciniales</taxon>
        <taxon>Sphaerophragmiaceae</taxon>
        <taxon>Austropuccinia</taxon>
    </lineage>
</organism>
<feature type="compositionally biased region" description="Polar residues" evidence="1">
    <location>
        <begin position="60"/>
        <end position="69"/>
    </location>
</feature>
<comment type="caution">
    <text evidence="2">The sequence shown here is derived from an EMBL/GenBank/DDBJ whole genome shotgun (WGS) entry which is preliminary data.</text>
</comment>
<feature type="region of interest" description="Disordered" evidence="1">
    <location>
        <begin position="1"/>
        <end position="24"/>
    </location>
</feature>